<evidence type="ECO:0000256" key="1">
    <source>
        <dbReference type="SAM" id="MobiDB-lite"/>
    </source>
</evidence>
<protein>
    <recommendedName>
        <fullName evidence="5">Lipoprotein</fullName>
    </recommendedName>
</protein>
<feature type="region of interest" description="Disordered" evidence="1">
    <location>
        <begin position="28"/>
        <end position="132"/>
    </location>
</feature>
<dbReference type="Proteomes" id="UP001227095">
    <property type="component" value="Chromosome"/>
</dbReference>
<reference evidence="3 4" key="1">
    <citation type="submission" date="2023-04" db="EMBL/GenBank/DDBJ databases">
        <title>Neorhizobium petrolearium OS53, complete genome.</title>
        <authorList>
            <person name="Yu T."/>
        </authorList>
    </citation>
    <scope>NUCLEOTIDE SEQUENCE [LARGE SCALE GENOMIC DNA]</scope>
    <source>
        <strain evidence="3 4">OS53</strain>
    </source>
</reference>
<evidence type="ECO:0000313" key="3">
    <source>
        <dbReference type="EMBL" id="WGI70791.1"/>
    </source>
</evidence>
<feature type="signal peptide" evidence="2">
    <location>
        <begin position="1"/>
        <end position="25"/>
    </location>
</feature>
<gene>
    <name evidence="3" type="ORF">QEO92_12490</name>
</gene>
<feature type="compositionally biased region" description="Polar residues" evidence="1">
    <location>
        <begin position="53"/>
        <end position="80"/>
    </location>
</feature>
<evidence type="ECO:0000256" key="2">
    <source>
        <dbReference type="SAM" id="SignalP"/>
    </source>
</evidence>
<feature type="compositionally biased region" description="Low complexity" evidence="1">
    <location>
        <begin position="105"/>
        <end position="124"/>
    </location>
</feature>
<proteinExistence type="predicted"/>
<feature type="compositionally biased region" description="Polar residues" evidence="1">
    <location>
        <begin position="28"/>
        <end position="44"/>
    </location>
</feature>
<sequence length="253" mass="26282">MQLFGRLFSATLLAIILSSCNTTEALTPQANVGTGNGGASTPVTQAEADRMARSQQPETYNNSSSTYAQGGATGPQNTLEAQARALESGNTVSPSSSGPPPPWDGQGQEQATQQPATAAAPRQASLPPPGSSASTIRFLPIIGAPVQAVTPLSRQLGAEARASGLTIRPSGDAGTENILKGYFSAFVDGGKVTIVYVWDILDNSGARLHRMQGQESVPAKGSDPWAAVPASTMEAIASKTIQDYLNWRQSQRG</sequence>
<evidence type="ECO:0008006" key="5">
    <source>
        <dbReference type="Google" id="ProtNLM"/>
    </source>
</evidence>
<accession>A0ABY8M9Y8</accession>
<feature type="chain" id="PRO_5047549273" description="Lipoprotein" evidence="2">
    <location>
        <begin position="26"/>
        <end position="253"/>
    </location>
</feature>
<keyword evidence="2" id="KW-0732">Signal</keyword>
<dbReference type="RefSeq" id="WP_227703243.1">
    <property type="nucleotide sequence ID" value="NZ_CP123000.1"/>
</dbReference>
<organism evidence="3 4">
    <name type="scientific">Neorhizobium petrolearium</name>
    <dbReference type="NCBI Taxonomy" id="515361"/>
    <lineage>
        <taxon>Bacteria</taxon>
        <taxon>Pseudomonadati</taxon>
        <taxon>Pseudomonadota</taxon>
        <taxon>Alphaproteobacteria</taxon>
        <taxon>Hyphomicrobiales</taxon>
        <taxon>Rhizobiaceae</taxon>
        <taxon>Rhizobium/Agrobacterium group</taxon>
        <taxon>Neorhizobium</taxon>
    </lineage>
</organism>
<dbReference type="EMBL" id="CP123000">
    <property type="protein sequence ID" value="WGI70791.1"/>
    <property type="molecule type" value="Genomic_DNA"/>
</dbReference>
<evidence type="ECO:0000313" key="4">
    <source>
        <dbReference type="Proteomes" id="UP001227095"/>
    </source>
</evidence>
<keyword evidence="4" id="KW-1185">Reference proteome</keyword>
<name>A0ABY8M9Y8_9HYPH</name>
<dbReference type="PROSITE" id="PS51257">
    <property type="entry name" value="PROKAR_LIPOPROTEIN"/>
    <property type="match status" value="1"/>
</dbReference>